<dbReference type="AlphaFoldDB" id="A0A174YWL6"/>
<dbReference type="Proteomes" id="UP000095621">
    <property type="component" value="Unassembled WGS sequence"/>
</dbReference>
<dbReference type="Pfam" id="PF10150">
    <property type="entry name" value="RNase_E_G"/>
    <property type="match status" value="1"/>
</dbReference>
<keyword evidence="4" id="KW-0460">Magnesium</keyword>
<evidence type="ECO:0000256" key="4">
    <source>
        <dbReference type="ARBA" id="ARBA00022842"/>
    </source>
</evidence>
<keyword evidence="5" id="KW-0694">RNA-binding</keyword>
<dbReference type="RefSeq" id="WP_055214944.1">
    <property type="nucleotide sequence ID" value="NZ_CZBU01000002.1"/>
</dbReference>
<dbReference type="GO" id="GO:0046872">
    <property type="term" value="F:metal ion binding"/>
    <property type="evidence" value="ECO:0007669"/>
    <property type="project" value="UniProtKB-KW"/>
</dbReference>
<dbReference type="SUPFAM" id="SSF50249">
    <property type="entry name" value="Nucleic acid-binding proteins"/>
    <property type="match status" value="1"/>
</dbReference>
<dbReference type="GO" id="GO:0003723">
    <property type="term" value="F:RNA binding"/>
    <property type="evidence" value="ECO:0007669"/>
    <property type="project" value="UniProtKB-KW"/>
</dbReference>
<protein>
    <submittedName>
        <fullName evidence="7">Ribonuclease E</fullName>
        <ecNumber evidence="7">3.1.26.12</ecNumber>
    </submittedName>
</protein>
<dbReference type="PANTHER" id="PTHR30001:SF0">
    <property type="entry name" value="RIBONUCLEASE G"/>
    <property type="match status" value="1"/>
</dbReference>
<evidence type="ECO:0000256" key="3">
    <source>
        <dbReference type="ARBA" id="ARBA00022801"/>
    </source>
</evidence>
<proteinExistence type="predicted"/>
<dbReference type="GO" id="GO:0006364">
    <property type="term" value="P:rRNA processing"/>
    <property type="evidence" value="ECO:0007669"/>
    <property type="project" value="TreeGrafter"/>
</dbReference>
<dbReference type="OrthoDB" id="9804278at2"/>
<dbReference type="EC" id="3.1.26.12" evidence="7"/>
<dbReference type="InterPro" id="IPR019307">
    <property type="entry name" value="RNA-bd_AU-1/RNase_E/G"/>
</dbReference>
<evidence type="ECO:0000313" key="7">
    <source>
        <dbReference type="EMBL" id="CUQ76151.1"/>
    </source>
</evidence>
<keyword evidence="3 7" id="KW-0378">Hydrolase</keyword>
<evidence type="ECO:0000256" key="2">
    <source>
        <dbReference type="ARBA" id="ARBA00022723"/>
    </source>
</evidence>
<evidence type="ECO:0000313" key="8">
    <source>
        <dbReference type="Proteomes" id="UP000095621"/>
    </source>
</evidence>
<evidence type="ECO:0000259" key="6">
    <source>
        <dbReference type="Pfam" id="PF10150"/>
    </source>
</evidence>
<dbReference type="PANTHER" id="PTHR30001">
    <property type="entry name" value="RIBONUCLEASE"/>
    <property type="match status" value="1"/>
</dbReference>
<dbReference type="GO" id="GO:0008995">
    <property type="term" value="F:ribonuclease E activity"/>
    <property type="evidence" value="ECO:0007669"/>
    <property type="project" value="UniProtKB-EC"/>
</dbReference>
<evidence type="ECO:0000256" key="1">
    <source>
        <dbReference type="ARBA" id="ARBA00001946"/>
    </source>
</evidence>
<keyword evidence="2" id="KW-0479">Metal-binding</keyword>
<dbReference type="CDD" id="cd04453">
    <property type="entry name" value="S1_RNase_E"/>
    <property type="match status" value="1"/>
</dbReference>
<dbReference type="InterPro" id="IPR012340">
    <property type="entry name" value="NA-bd_OB-fold"/>
</dbReference>
<comment type="cofactor">
    <cofactor evidence="1">
        <name>Mg(2+)</name>
        <dbReference type="ChEBI" id="CHEBI:18420"/>
    </cofactor>
</comment>
<accession>A0A174YWL6</accession>
<dbReference type="Gene3D" id="2.40.50.140">
    <property type="entry name" value="Nucleic acid-binding proteins"/>
    <property type="match status" value="1"/>
</dbReference>
<dbReference type="EMBL" id="CZBU01000002">
    <property type="protein sequence ID" value="CUQ76151.1"/>
    <property type="molecule type" value="Genomic_DNA"/>
</dbReference>
<organism evidence="7 8">
    <name type="scientific">Lachnospira eligens</name>
    <dbReference type="NCBI Taxonomy" id="39485"/>
    <lineage>
        <taxon>Bacteria</taxon>
        <taxon>Bacillati</taxon>
        <taxon>Bacillota</taxon>
        <taxon>Clostridia</taxon>
        <taxon>Lachnospirales</taxon>
        <taxon>Lachnospiraceae</taxon>
        <taxon>Lachnospira</taxon>
    </lineage>
</organism>
<reference evidence="7 8" key="1">
    <citation type="submission" date="2015-09" db="EMBL/GenBank/DDBJ databases">
        <authorList>
            <consortium name="Pathogen Informatics"/>
        </authorList>
    </citation>
    <scope>NUCLEOTIDE SEQUENCE [LARGE SCALE GENOMIC DNA]</scope>
    <source>
        <strain evidence="7 8">2789STDY5834875</strain>
    </source>
</reference>
<sequence length="409" mass="46202">MEYKYIITDINNKIFCCIYTSDNTCHYLKPLDSGSVVGNIYVGRVENVVKNINAAFIEIEDKQKCYYSIPDNKAPIFFNEKNNPAICQGDRILVKVITEPLKTKPAKVSSKIELTGNYSVVSNDVKGVHISKKIKSNETITEIKKRVADILIQKQREAIEKTGYDYLSNFGIILRSGCADADTNDIIKDVNALCDEYTDMLQKAVFSKFYTLVHKDRPAYIEEIVHLSGKDRVEVITDIPDIYNELETYLPRSSNISIHMYKDELWSLYKLYSIEKEIDTALSKKVWLKSGGYLIIEQTEALSVIDVNSGKNVAKAKSMEAIEASALKTNLEAADKLCQQIKVRNLSGIIIVDFINMNQRNCDILMEHLKSLAKKDIVNTTIVDITKLGLVEITRKKIGKSLSESLNKA</sequence>
<evidence type="ECO:0000256" key="5">
    <source>
        <dbReference type="ARBA" id="ARBA00022884"/>
    </source>
</evidence>
<feature type="domain" description="RNA-binding protein AU-1/Ribonuclease E/G" evidence="6">
    <location>
        <begin position="114"/>
        <end position="397"/>
    </location>
</feature>
<dbReference type="GO" id="GO:0005737">
    <property type="term" value="C:cytoplasm"/>
    <property type="evidence" value="ECO:0007669"/>
    <property type="project" value="TreeGrafter"/>
</dbReference>
<dbReference type="InterPro" id="IPR004659">
    <property type="entry name" value="RNase_E/G"/>
</dbReference>
<name>A0A174YWL6_9FIRM</name>
<gene>
    <name evidence="7" type="primary">rne</name>
    <name evidence="7" type="ORF">ERS852490_00897</name>
</gene>